<reference evidence="1" key="1">
    <citation type="submission" date="2020-01" db="EMBL/GenBank/DDBJ databases">
        <title>Genome sequence of Kobresia littledalei, the first chromosome-level genome in the family Cyperaceae.</title>
        <authorList>
            <person name="Qu G."/>
        </authorList>
    </citation>
    <scope>NUCLEOTIDE SEQUENCE</scope>
    <source>
        <strain evidence="1">C.B.Clarke</strain>
        <tissue evidence="1">Leaf</tissue>
    </source>
</reference>
<organism evidence="1 2">
    <name type="scientific">Carex littledalei</name>
    <dbReference type="NCBI Taxonomy" id="544730"/>
    <lineage>
        <taxon>Eukaryota</taxon>
        <taxon>Viridiplantae</taxon>
        <taxon>Streptophyta</taxon>
        <taxon>Embryophyta</taxon>
        <taxon>Tracheophyta</taxon>
        <taxon>Spermatophyta</taxon>
        <taxon>Magnoliopsida</taxon>
        <taxon>Liliopsida</taxon>
        <taxon>Poales</taxon>
        <taxon>Cyperaceae</taxon>
        <taxon>Cyperoideae</taxon>
        <taxon>Cariceae</taxon>
        <taxon>Carex</taxon>
        <taxon>Carex subgen. Euthyceras</taxon>
    </lineage>
</organism>
<proteinExistence type="predicted"/>
<accession>A0A833RUH9</accession>
<dbReference type="AlphaFoldDB" id="A0A833RUH9"/>
<evidence type="ECO:0000313" key="2">
    <source>
        <dbReference type="Proteomes" id="UP000623129"/>
    </source>
</evidence>
<dbReference type="OrthoDB" id="1938190at2759"/>
<evidence type="ECO:0000313" key="1">
    <source>
        <dbReference type="EMBL" id="KAF3341991.1"/>
    </source>
</evidence>
<gene>
    <name evidence="1" type="ORF">FCM35_KLT00629</name>
</gene>
<name>A0A833RUH9_9POAL</name>
<keyword evidence="2" id="KW-1185">Reference proteome</keyword>
<dbReference type="PANTHER" id="PTHR35110:SF3">
    <property type="entry name" value="OS08G0360000 PROTEIN"/>
    <property type="match status" value="1"/>
</dbReference>
<dbReference type="Proteomes" id="UP000623129">
    <property type="component" value="Unassembled WGS sequence"/>
</dbReference>
<sequence length="109" mass="12522">MVFGTVVRWAAKKGKPKMKPIELTSPPEQTLSISRAIFDVVKEHGPLTISDTWDHVKYMLYYSGNGIERPDKQEANEDYAEMDEREAETEANMLSQWTPQAVPIYNLVY</sequence>
<comment type="caution">
    <text evidence="1">The sequence shown here is derived from an EMBL/GenBank/DDBJ whole genome shotgun (WGS) entry which is preliminary data.</text>
</comment>
<protein>
    <submittedName>
        <fullName evidence="1">Uncharacterized protein</fullName>
    </submittedName>
</protein>
<dbReference type="PANTHER" id="PTHR35110">
    <property type="entry name" value="EXPRESSED PROTEIN"/>
    <property type="match status" value="1"/>
</dbReference>
<dbReference type="EMBL" id="SWLB01000001">
    <property type="protein sequence ID" value="KAF3341991.1"/>
    <property type="molecule type" value="Genomic_DNA"/>
</dbReference>